<dbReference type="PROSITE" id="PS01186">
    <property type="entry name" value="EGF_2"/>
    <property type="match status" value="1"/>
</dbReference>
<reference evidence="7" key="1">
    <citation type="journal article" date="2004" name="Nature">
        <title>Genome duplication in the teleost fish Tetraodon nigroviridis reveals the early vertebrate proto-karyotype.</title>
        <authorList>
            <person name="Jaillon O."/>
            <person name="Aury J.-M."/>
            <person name="Brunet F."/>
            <person name="Petit J.-L."/>
            <person name="Stange-Thomann N."/>
            <person name="Mauceli E."/>
            <person name="Bouneau L."/>
            <person name="Fischer C."/>
            <person name="Ozouf-Costaz C."/>
            <person name="Bernot A."/>
            <person name="Nicaud S."/>
            <person name="Jaffe D."/>
            <person name="Fisher S."/>
            <person name="Lutfalla G."/>
            <person name="Dossat C."/>
            <person name="Segurens B."/>
            <person name="Dasilva C."/>
            <person name="Salanoubat M."/>
            <person name="Levy M."/>
            <person name="Boudet N."/>
            <person name="Castellano S."/>
            <person name="Anthouard V."/>
            <person name="Jubin C."/>
            <person name="Castelli V."/>
            <person name="Katinka M."/>
            <person name="Vacherie B."/>
            <person name="Biemont C."/>
            <person name="Skalli Z."/>
            <person name="Cattolico L."/>
            <person name="Poulain J."/>
            <person name="De Berardinis V."/>
            <person name="Cruaud C."/>
            <person name="Duprat S."/>
            <person name="Brottier P."/>
            <person name="Coutanceau J.-P."/>
            <person name="Gouzy J."/>
            <person name="Parra G."/>
            <person name="Lardier G."/>
            <person name="Chapple C."/>
            <person name="McKernan K.J."/>
            <person name="McEwan P."/>
            <person name="Bosak S."/>
            <person name="Kellis M."/>
            <person name="Volff J.-N."/>
            <person name="Guigo R."/>
            <person name="Zody M.C."/>
            <person name="Mesirov J."/>
            <person name="Lindblad-Toh K."/>
            <person name="Birren B."/>
            <person name="Nusbaum C."/>
            <person name="Kahn D."/>
            <person name="Robinson-Rechavi M."/>
            <person name="Laudet V."/>
            <person name="Schachter V."/>
            <person name="Quetier F."/>
            <person name="Saurin W."/>
            <person name="Scarpelli C."/>
            <person name="Wincker P."/>
            <person name="Lander E.S."/>
            <person name="Weissenbach J."/>
            <person name="Roest Crollius H."/>
        </authorList>
    </citation>
    <scope>NUCLEOTIDE SEQUENCE [LARGE SCALE GENOMIC DNA]</scope>
</reference>
<reference evidence="7" key="2">
    <citation type="submission" date="2004-02" db="EMBL/GenBank/DDBJ databases">
        <authorList>
            <consortium name="Genoscope"/>
            <consortium name="Whitehead Institute Centre for Genome Research"/>
        </authorList>
    </citation>
    <scope>NUCLEOTIDE SEQUENCE</scope>
</reference>
<feature type="domain" description="EGF-like" evidence="6">
    <location>
        <begin position="32"/>
        <end position="63"/>
    </location>
</feature>
<accession>Q4SX80</accession>
<dbReference type="GO" id="GO:0005576">
    <property type="term" value="C:extracellular region"/>
    <property type="evidence" value="ECO:0007669"/>
    <property type="project" value="UniProtKB-SubCell"/>
</dbReference>
<dbReference type="Gene3D" id="2.10.25.10">
    <property type="entry name" value="Laminin"/>
    <property type="match status" value="2"/>
</dbReference>
<dbReference type="OrthoDB" id="4062651at2759"/>
<protein>
    <submittedName>
        <fullName evidence="7">Chromosome undetermined SCAF12847, whole genome shotgun sequence</fullName>
    </submittedName>
</protein>
<evidence type="ECO:0000256" key="2">
    <source>
        <dbReference type="ARBA" id="ARBA00022525"/>
    </source>
</evidence>
<evidence type="ECO:0000256" key="4">
    <source>
        <dbReference type="ARBA" id="ARBA00023157"/>
    </source>
</evidence>
<dbReference type="PROSITE" id="PS00022">
    <property type="entry name" value="EGF_1"/>
    <property type="match status" value="1"/>
</dbReference>
<dbReference type="AlphaFoldDB" id="Q4SX80"/>
<proteinExistence type="predicted"/>
<keyword evidence="3" id="KW-0732">Signal</keyword>
<name>Q4SX80_TETNG</name>
<evidence type="ECO:0000259" key="6">
    <source>
        <dbReference type="PROSITE" id="PS50026"/>
    </source>
</evidence>
<dbReference type="KEGG" id="tng:GSTEN00011076G001"/>
<feature type="non-terminal residue" evidence="7">
    <location>
        <position position="1"/>
    </location>
</feature>
<feature type="disulfide bond" evidence="5">
    <location>
        <begin position="53"/>
        <end position="62"/>
    </location>
</feature>
<evidence type="ECO:0000256" key="3">
    <source>
        <dbReference type="ARBA" id="ARBA00022729"/>
    </source>
</evidence>
<evidence type="ECO:0000256" key="1">
    <source>
        <dbReference type="ARBA" id="ARBA00004613"/>
    </source>
</evidence>
<keyword evidence="5" id="KW-0245">EGF-like domain</keyword>
<comment type="caution">
    <text evidence="5">Lacks conserved residue(s) required for the propagation of feature annotation.</text>
</comment>
<organism evidence="7">
    <name type="scientific">Tetraodon nigroviridis</name>
    <name type="common">Spotted green pufferfish</name>
    <name type="synonym">Chelonodon nigroviridis</name>
    <dbReference type="NCBI Taxonomy" id="99883"/>
    <lineage>
        <taxon>Eukaryota</taxon>
        <taxon>Metazoa</taxon>
        <taxon>Chordata</taxon>
        <taxon>Craniata</taxon>
        <taxon>Vertebrata</taxon>
        <taxon>Euteleostomi</taxon>
        <taxon>Actinopterygii</taxon>
        <taxon>Neopterygii</taxon>
        <taxon>Teleostei</taxon>
        <taxon>Neoteleostei</taxon>
        <taxon>Acanthomorphata</taxon>
        <taxon>Eupercaria</taxon>
        <taxon>Tetraodontiformes</taxon>
        <taxon>Tetradontoidea</taxon>
        <taxon>Tetraodontidae</taxon>
        <taxon>Tetraodon</taxon>
    </lineage>
</organism>
<dbReference type="PROSITE" id="PS50026">
    <property type="entry name" value="EGF_3"/>
    <property type="match status" value="1"/>
</dbReference>
<evidence type="ECO:0000313" key="7">
    <source>
        <dbReference type="EMBL" id="CAF94752.1"/>
    </source>
</evidence>
<feature type="disulfide bond" evidence="5">
    <location>
        <begin position="36"/>
        <end position="46"/>
    </location>
</feature>
<comment type="subcellular location">
    <subcellularLocation>
        <location evidence="1">Secreted</location>
    </subcellularLocation>
</comment>
<dbReference type="InterPro" id="IPR049388">
    <property type="entry name" value="FBN_EGF_N"/>
</dbReference>
<evidence type="ECO:0000256" key="5">
    <source>
        <dbReference type="PROSITE-ProRule" id="PRU00076"/>
    </source>
</evidence>
<keyword evidence="4 5" id="KW-1015">Disulfide bond</keyword>
<dbReference type="EMBL" id="CAAE01012847">
    <property type="protein sequence ID" value="CAF94752.1"/>
    <property type="molecule type" value="Genomic_DNA"/>
</dbReference>
<dbReference type="InterPro" id="IPR000742">
    <property type="entry name" value="EGF"/>
</dbReference>
<gene>
    <name evidence="7" type="ORF">GSTENG00011076001</name>
</gene>
<keyword evidence="2" id="KW-0964">Secreted</keyword>
<dbReference type="SUPFAM" id="SSF57196">
    <property type="entry name" value="EGF/Laminin"/>
    <property type="match status" value="1"/>
</dbReference>
<sequence length="70" mass="7507">ICRSSCGDGFCSRPNMCTCPTGQTALSCGSKSVQNCNIRCMNGGTCAEDHCLCQKGYIGKHCGQRKKVRL</sequence>
<dbReference type="Pfam" id="PF21364">
    <property type="entry name" value="EGF_FBN_1st"/>
    <property type="match status" value="1"/>
</dbReference>